<dbReference type="InterPro" id="IPR007321">
    <property type="entry name" value="Transposase_28"/>
</dbReference>
<evidence type="ECO:0000259" key="2">
    <source>
        <dbReference type="Pfam" id="PF04195"/>
    </source>
</evidence>
<feature type="region of interest" description="Disordered" evidence="1">
    <location>
        <begin position="276"/>
        <end position="297"/>
    </location>
</feature>
<accession>A0AAD8REI2</accession>
<sequence>MIKRDEKKAHSLGLISPEEGNFILPGLASHPNPPAGFTVMFISLLYRGLFLPAHEFLRRLLHVYGIQLWQLTPDSILHLVIFITRCEAFLGIDPHWGLWKKIFFVKRYKFGSGSFVTGGVGIVVRKQANYFNFPMRESVQGVEIEVVLPQRFIGRAHQMWLYSGPKDETRVNVAELSEKELLDEVRRLTHFSQEDSIPLLALQEPYDFDHQSTEVPSTAEYFPNVSDENLEEGDSTVNIESCAEENEVLEDEDNDHANPEAFSADHRSFVDDLSDTSELNHDNGQEAANIPAGSIGKLPDSSSADALSMEIESGDLIRALLQKNKRFMSRLHAMIFPKANQEKSLEQLTDTFAVDTEGTIEAFKRTLRACIALLAFQLMMGHDFKADMDLMTKEMSKDQDGQAMDLSLFEVSARKCAPQLLELVTLVPSFVESSLAGDSESDRLQCMKARILQMENDMRGIHAMAAIIKKKGELAIDAERYALSE</sequence>
<dbReference type="Pfam" id="PF04195">
    <property type="entry name" value="Transposase_28"/>
    <property type="match status" value="1"/>
</dbReference>
<gene>
    <name evidence="3" type="ORF">QYE76_023471</name>
</gene>
<evidence type="ECO:0000256" key="1">
    <source>
        <dbReference type="SAM" id="MobiDB-lite"/>
    </source>
</evidence>
<keyword evidence="4" id="KW-1185">Reference proteome</keyword>
<evidence type="ECO:0000313" key="3">
    <source>
        <dbReference type="EMBL" id="KAK1617954.1"/>
    </source>
</evidence>
<dbReference type="PANTHER" id="PTHR33026">
    <property type="entry name" value="OS06G0360600 PROTEIN"/>
    <property type="match status" value="1"/>
</dbReference>
<dbReference type="AlphaFoldDB" id="A0AAD8REI2"/>
<dbReference type="Proteomes" id="UP001231189">
    <property type="component" value="Unassembled WGS sequence"/>
</dbReference>
<proteinExistence type="predicted"/>
<protein>
    <recommendedName>
        <fullName evidence="2">Transposase (putative) gypsy type domain-containing protein</fullName>
    </recommendedName>
</protein>
<dbReference type="PANTHER" id="PTHR33026:SF7">
    <property type="entry name" value="OS03G0100275 PROTEIN"/>
    <property type="match status" value="1"/>
</dbReference>
<name>A0AAD8REI2_LOLMU</name>
<comment type="caution">
    <text evidence="3">The sequence shown here is derived from an EMBL/GenBank/DDBJ whole genome shotgun (WGS) entry which is preliminary data.</text>
</comment>
<feature type="domain" description="Transposase (putative) gypsy type" evidence="2">
    <location>
        <begin position="39"/>
        <end position="106"/>
    </location>
</feature>
<dbReference type="EMBL" id="JAUUTY010000006">
    <property type="protein sequence ID" value="KAK1617954.1"/>
    <property type="molecule type" value="Genomic_DNA"/>
</dbReference>
<organism evidence="3 4">
    <name type="scientific">Lolium multiflorum</name>
    <name type="common">Italian ryegrass</name>
    <name type="synonym">Lolium perenne subsp. multiflorum</name>
    <dbReference type="NCBI Taxonomy" id="4521"/>
    <lineage>
        <taxon>Eukaryota</taxon>
        <taxon>Viridiplantae</taxon>
        <taxon>Streptophyta</taxon>
        <taxon>Embryophyta</taxon>
        <taxon>Tracheophyta</taxon>
        <taxon>Spermatophyta</taxon>
        <taxon>Magnoliopsida</taxon>
        <taxon>Liliopsida</taxon>
        <taxon>Poales</taxon>
        <taxon>Poaceae</taxon>
        <taxon>BOP clade</taxon>
        <taxon>Pooideae</taxon>
        <taxon>Poodae</taxon>
        <taxon>Poeae</taxon>
        <taxon>Poeae Chloroplast Group 2 (Poeae type)</taxon>
        <taxon>Loliodinae</taxon>
        <taxon>Loliinae</taxon>
        <taxon>Lolium</taxon>
    </lineage>
</organism>
<reference evidence="3" key="1">
    <citation type="submission" date="2023-07" db="EMBL/GenBank/DDBJ databases">
        <title>A chromosome-level genome assembly of Lolium multiflorum.</title>
        <authorList>
            <person name="Chen Y."/>
            <person name="Copetti D."/>
            <person name="Kolliker R."/>
            <person name="Studer B."/>
        </authorList>
    </citation>
    <scope>NUCLEOTIDE SEQUENCE</scope>
    <source>
        <strain evidence="3">02402/16</strain>
        <tissue evidence="3">Leaf</tissue>
    </source>
</reference>
<evidence type="ECO:0000313" key="4">
    <source>
        <dbReference type="Proteomes" id="UP001231189"/>
    </source>
</evidence>